<dbReference type="InterPro" id="IPR043129">
    <property type="entry name" value="ATPase_NBD"/>
</dbReference>
<reference evidence="2 3" key="1">
    <citation type="submission" date="2020-07" db="EMBL/GenBank/DDBJ databases">
        <title>Sequencing the genomes of 1000 actinobacteria strains.</title>
        <authorList>
            <person name="Klenk H.-P."/>
        </authorList>
    </citation>
    <scope>NUCLEOTIDE SEQUENCE [LARGE SCALE GENOMIC DNA]</scope>
    <source>
        <strain evidence="2 3">DSM 29531</strain>
    </source>
</reference>
<comment type="similarity">
    <text evidence="1">Belongs to the ROK (NagC/XylR) family.</text>
</comment>
<proteinExistence type="inferred from homology"/>
<dbReference type="RefSeq" id="WP_179480113.1">
    <property type="nucleotide sequence ID" value="NZ_JACCFW010000001.1"/>
</dbReference>
<dbReference type="AlphaFoldDB" id="A0A853DAN2"/>
<organism evidence="2 3">
    <name type="scientific">Allobranchiibius huperziae</name>
    <dbReference type="NCBI Taxonomy" id="1874116"/>
    <lineage>
        <taxon>Bacteria</taxon>
        <taxon>Bacillati</taxon>
        <taxon>Actinomycetota</taxon>
        <taxon>Actinomycetes</taxon>
        <taxon>Micrococcales</taxon>
        <taxon>Dermacoccaceae</taxon>
        <taxon>Allobranchiibius</taxon>
    </lineage>
</organism>
<keyword evidence="2" id="KW-0808">Transferase</keyword>
<evidence type="ECO:0000256" key="1">
    <source>
        <dbReference type="ARBA" id="ARBA00006479"/>
    </source>
</evidence>
<dbReference type="Pfam" id="PF00480">
    <property type="entry name" value="ROK"/>
    <property type="match status" value="1"/>
</dbReference>
<dbReference type="PANTHER" id="PTHR18964">
    <property type="entry name" value="ROK (REPRESSOR, ORF, KINASE) FAMILY"/>
    <property type="match status" value="1"/>
</dbReference>
<evidence type="ECO:0000313" key="3">
    <source>
        <dbReference type="Proteomes" id="UP000571817"/>
    </source>
</evidence>
<dbReference type="Proteomes" id="UP000571817">
    <property type="component" value="Unassembled WGS sequence"/>
</dbReference>
<name>A0A853DAN2_9MICO</name>
<dbReference type="SUPFAM" id="SSF53067">
    <property type="entry name" value="Actin-like ATPase domain"/>
    <property type="match status" value="1"/>
</dbReference>
<gene>
    <name evidence="2" type="ORF">HNR15_001285</name>
</gene>
<comment type="caution">
    <text evidence="2">The sequence shown here is derived from an EMBL/GenBank/DDBJ whole genome shotgun (WGS) entry which is preliminary data.</text>
</comment>
<evidence type="ECO:0000313" key="2">
    <source>
        <dbReference type="EMBL" id="NYJ74322.1"/>
    </source>
</evidence>
<dbReference type="Gene3D" id="3.30.420.40">
    <property type="match status" value="2"/>
</dbReference>
<dbReference type="InterPro" id="IPR000600">
    <property type="entry name" value="ROK"/>
</dbReference>
<dbReference type="EMBL" id="JACCFW010000001">
    <property type="protein sequence ID" value="NYJ74322.1"/>
    <property type="molecule type" value="Genomic_DNA"/>
</dbReference>
<dbReference type="GO" id="GO:0004340">
    <property type="term" value="F:glucokinase activity"/>
    <property type="evidence" value="ECO:0007669"/>
    <property type="project" value="UniProtKB-EC"/>
</dbReference>
<keyword evidence="2" id="KW-0418">Kinase</keyword>
<dbReference type="EC" id="2.7.1.2" evidence="2"/>
<protein>
    <submittedName>
        <fullName evidence="2">Glucokinase</fullName>
        <ecNumber evidence="2">2.7.1.2</ecNumber>
    </submittedName>
</protein>
<keyword evidence="3" id="KW-1185">Reference proteome</keyword>
<sequence>MTRPPLAQTAVIGVDLGGTKTNAALIDRDGRVLRRATAATPGQRGPEEIVRTVGHLVEEVGADAHPLALGVGSAGVIDQVRGEVVSATSVLRDWAGTPIRRVLEQWTGLPVAVDNDVHAHALGEIWRGRGREAHSMLLVAVGTGVGASLVLDGQVWHGARHVAGHLGHIASPYADGRECVCGGWGHLESVAAGPAICAEVARRTGEPVARLQDVVRAAAGGSGVETDALRQGALALGVAVGGVVNLLDPQLVVITGGVAAAGPSWWSAMDQALRDELLPATADVAVLDSELGADAALLGAARLAFERIVDA</sequence>
<accession>A0A853DAN2</accession>
<dbReference type="PANTHER" id="PTHR18964:SF169">
    <property type="entry name" value="N-ACETYLMANNOSAMINE KINASE"/>
    <property type="match status" value="1"/>
</dbReference>